<dbReference type="PANTHER" id="PTHR31972:SF2">
    <property type="entry name" value="DUF868 FAMILY PROTEIN (DUF868)"/>
    <property type="match status" value="1"/>
</dbReference>
<proteinExistence type="predicted"/>
<organism evidence="1 2">
    <name type="scientific">Senna tora</name>
    <dbReference type="NCBI Taxonomy" id="362788"/>
    <lineage>
        <taxon>Eukaryota</taxon>
        <taxon>Viridiplantae</taxon>
        <taxon>Streptophyta</taxon>
        <taxon>Embryophyta</taxon>
        <taxon>Tracheophyta</taxon>
        <taxon>Spermatophyta</taxon>
        <taxon>Magnoliopsida</taxon>
        <taxon>eudicotyledons</taxon>
        <taxon>Gunneridae</taxon>
        <taxon>Pentapetalae</taxon>
        <taxon>rosids</taxon>
        <taxon>fabids</taxon>
        <taxon>Fabales</taxon>
        <taxon>Fabaceae</taxon>
        <taxon>Caesalpinioideae</taxon>
        <taxon>Cassia clade</taxon>
        <taxon>Senna</taxon>
    </lineage>
</organism>
<accession>A0A834WV23</accession>
<dbReference type="AlphaFoldDB" id="A0A834WV23"/>
<dbReference type="PANTHER" id="PTHR31972">
    <property type="entry name" value="EXPRESSED PROTEIN"/>
    <property type="match status" value="1"/>
</dbReference>
<dbReference type="Pfam" id="PF05910">
    <property type="entry name" value="DUF868"/>
    <property type="match status" value="1"/>
</dbReference>
<gene>
    <name evidence="1" type="ORF">G2W53_015588</name>
</gene>
<dbReference type="Proteomes" id="UP000634136">
    <property type="component" value="Unassembled WGS sequence"/>
</dbReference>
<dbReference type="EMBL" id="JAAIUW010000005">
    <property type="protein sequence ID" value="KAF7833255.1"/>
    <property type="molecule type" value="Genomic_DNA"/>
</dbReference>
<name>A0A834WV23_9FABA</name>
<sequence>MAFYRSFRAPSVSSRSPIVERITEEPIPTKVAQSTVTSIYQAIIVGYWRNVSILWCKNYMNYSLHITIDSLGGEIHYNCRVDIKPWHFWSKKGYKSFVVDGQHVEVYWDLRSAKFSGGSPEPSSDYYVALVSDEEVVLLLGDYKKKAYKRTKAKPPLGEAILLMKKENVFAKKSFSTKASFDERGKESDIVVESSTCGQNKDPEMWVSVDGIVLIHVRNLQWKFRGNQTVMVNKQPVQVLWDVHDWLFSENGSSSGGGGVFIFKPGSIEQESEREGSGLDGCESDDSSGYYSTRSNANFDFCLVLCAYKLE</sequence>
<dbReference type="InterPro" id="IPR008586">
    <property type="entry name" value="DUF868_pln"/>
</dbReference>
<evidence type="ECO:0000313" key="1">
    <source>
        <dbReference type="EMBL" id="KAF7833255.1"/>
    </source>
</evidence>
<protein>
    <submittedName>
        <fullName evidence="1">DUF868 family protein</fullName>
    </submittedName>
</protein>
<comment type="caution">
    <text evidence="1">The sequence shown here is derived from an EMBL/GenBank/DDBJ whole genome shotgun (WGS) entry which is preliminary data.</text>
</comment>
<evidence type="ECO:0000313" key="2">
    <source>
        <dbReference type="Proteomes" id="UP000634136"/>
    </source>
</evidence>
<reference evidence="1" key="1">
    <citation type="submission" date="2020-09" db="EMBL/GenBank/DDBJ databases">
        <title>Genome-Enabled Discovery of Anthraquinone Biosynthesis in Senna tora.</title>
        <authorList>
            <person name="Kang S.-H."/>
            <person name="Pandey R.P."/>
            <person name="Lee C.-M."/>
            <person name="Sim J.-S."/>
            <person name="Jeong J.-T."/>
            <person name="Choi B.-S."/>
            <person name="Jung M."/>
            <person name="Ginzburg D."/>
            <person name="Zhao K."/>
            <person name="Won S.Y."/>
            <person name="Oh T.-J."/>
            <person name="Yu Y."/>
            <person name="Kim N.-H."/>
            <person name="Lee O.R."/>
            <person name="Lee T.-H."/>
            <person name="Bashyal P."/>
            <person name="Kim T.-S."/>
            <person name="Lee W.-H."/>
            <person name="Kawkins C."/>
            <person name="Kim C.-K."/>
            <person name="Kim J.S."/>
            <person name="Ahn B.O."/>
            <person name="Rhee S.Y."/>
            <person name="Sohng J.K."/>
        </authorList>
    </citation>
    <scope>NUCLEOTIDE SEQUENCE</scope>
    <source>
        <tissue evidence="1">Leaf</tissue>
    </source>
</reference>
<dbReference type="OrthoDB" id="731074at2759"/>
<keyword evidence="2" id="KW-1185">Reference proteome</keyword>